<organism evidence="1 2">
    <name type="scientific">Cristinia sonorae</name>
    <dbReference type="NCBI Taxonomy" id="1940300"/>
    <lineage>
        <taxon>Eukaryota</taxon>
        <taxon>Fungi</taxon>
        <taxon>Dikarya</taxon>
        <taxon>Basidiomycota</taxon>
        <taxon>Agaricomycotina</taxon>
        <taxon>Agaricomycetes</taxon>
        <taxon>Agaricomycetidae</taxon>
        <taxon>Agaricales</taxon>
        <taxon>Pleurotineae</taxon>
        <taxon>Stephanosporaceae</taxon>
        <taxon>Cristinia</taxon>
    </lineage>
</organism>
<comment type="caution">
    <text evidence="1">The sequence shown here is derived from an EMBL/GenBank/DDBJ whole genome shotgun (WGS) entry which is preliminary data.</text>
</comment>
<evidence type="ECO:0000313" key="1">
    <source>
        <dbReference type="EMBL" id="KAH8089850.1"/>
    </source>
</evidence>
<dbReference type="AlphaFoldDB" id="A0A8K0XLX6"/>
<reference evidence="1" key="1">
    <citation type="journal article" date="2021" name="New Phytol.">
        <title>Evolutionary innovations through gain and loss of genes in the ectomycorrhizal Boletales.</title>
        <authorList>
            <person name="Wu G."/>
            <person name="Miyauchi S."/>
            <person name="Morin E."/>
            <person name="Kuo A."/>
            <person name="Drula E."/>
            <person name="Varga T."/>
            <person name="Kohler A."/>
            <person name="Feng B."/>
            <person name="Cao Y."/>
            <person name="Lipzen A."/>
            <person name="Daum C."/>
            <person name="Hundley H."/>
            <person name="Pangilinan J."/>
            <person name="Johnson J."/>
            <person name="Barry K."/>
            <person name="LaButti K."/>
            <person name="Ng V."/>
            <person name="Ahrendt S."/>
            <person name="Min B."/>
            <person name="Choi I.G."/>
            <person name="Park H."/>
            <person name="Plett J.M."/>
            <person name="Magnuson J."/>
            <person name="Spatafora J.W."/>
            <person name="Nagy L.G."/>
            <person name="Henrissat B."/>
            <person name="Grigoriev I.V."/>
            <person name="Yang Z.L."/>
            <person name="Xu J."/>
            <person name="Martin F.M."/>
        </authorList>
    </citation>
    <scope>NUCLEOTIDE SEQUENCE</scope>
    <source>
        <strain evidence="1">KKN 215</strain>
    </source>
</reference>
<evidence type="ECO:0000313" key="2">
    <source>
        <dbReference type="Proteomes" id="UP000813824"/>
    </source>
</evidence>
<dbReference type="Proteomes" id="UP000813824">
    <property type="component" value="Unassembled WGS sequence"/>
</dbReference>
<dbReference type="EMBL" id="JAEVFJ010000038">
    <property type="protein sequence ID" value="KAH8089850.1"/>
    <property type="molecule type" value="Genomic_DNA"/>
</dbReference>
<name>A0A8K0XLX6_9AGAR</name>
<proteinExistence type="predicted"/>
<protein>
    <submittedName>
        <fullName evidence="1">Uncharacterized protein</fullName>
    </submittedName>
</protein>
<gene>
    <name evidence="1" type="ORF">BXZ70DRAFT_909945</name>
</gene>
<accession>A0A8K0XLX6</accession>
<sequence length="218" mass="25421">MNFNPQASNAPKVCTVPWQAFLWFTKMWRRHMGCKDGLPPWRSQSEDHLPRSAQTHGLSAWEIACFQDLVRLFIHSDHDIGILDWPHYVSEGIRIHPGVPILISYVLPRWTEIVKEVVNYVERVLPLNPMEEVQRHGVNIDFFDMMGWQRNADALIEMLFGVMTKEFEGVPDIIRYTFLRDIIRIYGPTWRSVIIYDLFDKGIDMYGGVVAGESQEED</sequence>
<keyword evidence="2" id="KW-1185">Reference proteome</keyword>